<organism evidence="2 3">
    <name type="scientific">Stephania japonica</name>
    <dbReference type="NCBI Taxonomy" id="461633"/>
    <lineage>
        <taxon>Eukaryota</taxon>
        <taxon>Viridiplantae</taxon>
        <taxon>Streptophyta</taxon>
        <taxon>Embryophyta</taxon>
        <taxon>Tracheophyta</taxon>
        <taxon>Spermatophyta</taxon>
        <taxon>Magnoliopsida</taxon>
        <taxon>Ranunculales</taxon>
        <taxon>Menispermaceae</taxon>
        <taxon>Menispermoideae</taxon>
        <taxon>Cissampelideae</taxon>
        <taxon>Stephania</taxon>
    </lineage>
</organism>
<proteinExistence type="predicted"/>
<dbReference type="AlphaFoldDB" id="A0AAP0PQ44"/>
<evidence type="ECO:0000313" key="2">
    <source>
        <dbReference type="EMBL" id="KAK9152663.1"/>
    </source>
</evidence>
<name>A0AAP0PQ44_9MAGN</name>
<feature type="compositionally biased region" description="Polar residues" evidence="1">
    <location>
        <begin position="52"/>
        <end position="65"/>
    </location>
</feature>
<feature type="region of interest" description="Disordered" evidence="1">
    <location>
        <begin position="39"/>
        <end position="65"/>
    </location>
</feature>
<gene>
    <name evidence="2" type="ORF">Sjap_000143</name>
</gene>
<sequence>MKESNFLYHLRLELVSPYKLFFNLQTKCVFPVTSNPSVDPYKSLPPNHHGGMQSSHLTAQAQDPS</sequence>
<evidence type="ECO:0000256" key="1">
    <source>
        <dbReference type="SAM" id="MobiDB-lite"/>
    </source>
</evidence>
<evidence type="ECO:0000313" key="3">
    <source>
        <dbReference type="Proteomes" id="UP001417504"/>
    </source>
</evidence>
<reference evidence="2 3" key="1">
    <citation type="submission" date="2024-01" db="EMBL/GenBank/DDBJ databases">
        <title>Genome assemblies of Stephania.</title>
        <authorList>
            <person name="Yang L."/>
        </authorList>
    </citation>
    <scope>NUCLEOTIDE SEQUENCE [LARGE SCALE GENOMIC DNA]</scope>
    <source>
        <strain evidence="2">QJT</strain>
        <tissue evidence="2">Leaf</tissue>
    </source>
</reference>
<dbReference type="Proteomes" id="UP001417504">
    <property type="component" value="Unassembled WGS sequence"/>
</dbReference>
<protein>
    <submittedName>
        <fullName evidence="2">Uncharacterized protein</fullName>
    </submittedName>
</protein>
<accession>A0AAP0PQ44</accession>
<dbReference type="EMBL" id="JBBNAE010000001">
    <property type="protein sequence ID" value="KAK9152663.1"/>
    <property type="molecule type" value="Genomic_DNA"/>
</dbReference>
<keyword evidence="3" id="KW-1185">Reference proteome</keyword>
<comment type="caution">
    <text evidence="2">The sequence shown here is derived from an EMBL/GenBank/DDBJ whole genome shotgun (WGS) entry which is preliminary data.</text>
</comment>